<dbReference type="Gramene" id="mRNA:HanXRQr2_Chr05g0202171">
    <property type="protein sequence ID" value="mRNA:HanXRQr2_Chr05g0202171"/>
    <property type="gene ID" value="HanXRQr2_Chr05g0202171"/>
</dbReference>
<dbReference type="EMBL" id="MNCJ02000320">
    <property type="protein sequence ID" value="KAF5804864.1"/>
    <property type="molecule type" value="Genomic_DNA"/>
</dbReference>
<organism evidence="2 3">
    <name type="scientific">Helianthus annuus</name>
    <name type="common">Common sunflower</name>
    <dbReference type="NCBI Taxonomy" id="4232"/>
    <lineage>
        <taxon>Eukaryota</taxon>
        <taxon>Viridiplantae</taxon>
        <taxon>Streptophyta</taxon>
        <taxon>Embryophyta</taxon>
        <taxon>Tracheophyta</taxon>
        <taxon>Spermatophyta</taxon>
        <taxon>Magnoliopsida</taxon>
        <taxon>eudicotyledons</taxon>
        <taxon>Gunneridae</taxon>
        <taxon>Pentapetalae</taxon>
        <taxon>asterids</taxon>
        <taxon>campanulids</taxon>
        <taxon>Asterales</taxon>
        <taxon>Asteraceae</taxon>
        <taxon>Asteroideae</taxon>
        <taxon>Heliantheae alliance</taxon>
        <taxon>Heliantheae</taxon>
        <taxon>Helianthus</taxon>
    </lineage>
</organism>
<dbReference type="InterPro" id="IPR023213">
    <property type="entry name" value="CAT-like_dom_sf"/>
</dbReference>
<keyword evidence="2" id="KW-0012">Acyltransferase</keyword>
<comment type="caution">
    <text evidence="2">The sequence shown here is derived from an EMBL/GenBank/DDBJ whole genome shotgun (WGS) entry which is preliminary data.</text>
</comment>
<keyword evidence="3" id="KW-1185">Reference proteome</keyword>
<dbReference type="GO" id="GO:0004026">
    <property type="term" value="F:alcohol O-acetyltransferase activity"/>
    <property type="evidence" value="ECO:0007669"/>
    <property type="project" value="UniProtKB-EC"/>
</dbReference>
<sequence length="484" mass="54376">MWVCRHSSVVTPPPQKVAGHPASRFLPCSTLLRGFGVKKRDNIAAALPVQEHRLPMSNLDLLLPPLDVGVFFCYKNSLPLDESLNILKKSLAEALGPFYPLAGEIVQNNLAEPELHCNNRGVDFIHAHADVELKNIDLYHPDESVERKLVPRKKQGVLTVQVTELRCGGLIIGCSFDHRVADAYSINVFLAAWAEIAQSKSISSLPSFRRPMLNARHPPVVNTFYDKLYLPLSSLPPQWSCLPTNPLRSRIYYVEAKDISHLQSKSSFNENAKRSKLVSFTAFLWKLIAECEDGFNTCKMGVVVDGRGRMDRISFDKLSLPNNMSLSMQNYFGNVLSIPFGEANSSELKEMPLNLVAEMVYEFVSPAMTEEHFLGLIDWVELHRPEPAVANIYAKMDENDGEAIVVSSGQRFPVNSIDFGWGKPHFGSYHFPWGGETGYVMPMPSTKKNGDWIVYMNLLQKHLDLVETKGRNVFKPLTPSYLNL</sequence>
<evidence type="ECO:0000256" key="1">
    <source>
        <dbReference type="ARBA" id="ARBA00009861"/>
    </source>
</evidence>
<dbReference type="GO" id="GO:0016747">
    <property type="term" value="F:acyltransferase activity, transferring groups other than amino-acyl groups"/>
    <property type="evidence" value="ECO:0000318"/>
    <property type="project" value="GO_Central"/>
</dbReference>
<dbReference type="Pfam" id="PF02458">
    <property type="entry name" value="Transferase"/>
    <property type="match status" value="1"/>
</dbReference>
<comment type="similarity">
    <text evidence="1">Belongs to the plant acyltransferase family.</text>
</comment>
<dbReference type="InterPro" id="IPR050317">
    <property type="entry name" value="Plant_Fungal_Acyltransferase"/>
</dbReference>
<dbReference type="EC" id="2.3.1.84" evidence="2"/>
<reference evidence="2" key="2">
    <citation type="submission" date="2020-06" db="EMBL/GenBank/DDBJ databases">
        <title>Helianthus annuus Genome sequencing and assembly Release 2.</title>
        <authorList>
            <person name="Gouzy J."/>
            <person name="Langlade N."/>
            <person name="Munos S."/>
        </authorList>
    </citation>
    <scope>NUCLEOTIDE SEQUENCE</scope>
    <source>
        <tissue evidence="2">Leaves</tissue>
    </source>
</reference>
<dbReference type="AlphaFoldDB" id="A0A9K3IX62"/>
<reference evidence="2" key="1">
    <citation type="journal article" date="2017" name="Nature">
        <title>The sunflower genome provides insights into oil metabolism, flowering and Asterid evolution.</title>
        <authorList>
            <person name="Badouin H."/>
            <person name="Gouzy J."/>
            <person name="Grassa C.J."/>
            <person name="Murat F."/>
            <person name="Staton S.E."/>
            <person name="Cottret L."/>
            <person name="Lelandais-Briere C."/>
            <person name="Owens G.L."/>
            <person name="Carrere S."/>
            <person name="Mayjonade B."/>
            <person name="Legrand L."/>
            <person name="Gill N."/>
            <person name="Kane N.C."/>
            <person name="Bowers J.E."/>
            <person name="Hubner S."/>
            <person name="Bellec A."/>
            <person name="Berard A."/>
            <person name="Berges H."/>
            <person name="Blanchet N."/>
            <person name="Boniface M.C."/>
            <person name="Brunel D."/>
            <person name="Catrice O."/>
            <person name="Chaidir N."/>
            <person name="Claudel C."/>
            <person name="Donnadieu C."/>
            <person name="Faraut T."/>
            <person name="Fievet G."/>
            <person name="Helmstetter N."/>
            <person name="King M."/>
            <person name="Knapp S.J."/>
            <person name="Lai Z."/>
            <person name="Le Paslier M.C."/>
            <person name="Lippi Y."/>
            <person name="Lorenzon L."/>
            <person name="Mandel J.R."/>
            <person name="Marage G."/>
            <person name="Marchand G."/>
            <person name="Marquand E."/>
            <person name="Bret-Mestries E."/>
            <person name="Morien E."/>
            <person name="Nambeesan S."/>
            <person name="Nguyen T."/>
            <person name="Pegot-Espagnet P."/>
            <person name="Pouilly N."/>
            <person name="Raftis F."/>
            <person name="Sallet E."/>
            <person name="Schiex T."/>
            <person name="Thomas J."/>
            <person name="Vandecasteele C."/>
            <person name="Vares D."/>
            <person name="Vear F."/>
            <person name="Vautrin S."/>
            <person name="Crespi M."/>
            <person name="Mangin B."/>
            <person name="Burke J.M."/>
            <person name="Salse J."/>
            <person name="Munos S."/>
            <person name="Vincourt P."/>
            <person name="Rieseberg L.H."/>
            <person name="Langlade N.B."/>
        </authorList>
    </citation>
    <scope>NUCLEOTIDE SEQUENCE</scope>
    <source>
        <tissue evidence="2">Leaves</tissue>
    </source>
</reference>
<gene>
    <name evidence="2" type="ORF">HanXRQr2_Chr05g0202171</name>
</gene>
<dbReference type="PANTHER" id="PTHR31642">
    <property type="entry name" value="TRICHOTHECENE 3-O-ACETYLTRANSFERASE"/>
    <property type="match status" value="1"/>
</dbReference>
<dbReference type="Proteomes" id="UP000215914">
    <property type="component" value="Unassembled WGS sequence"/>
</dbReference>
<keyword evidence="2" id="KW-0808">Transferase</keyword>
<dbReference type="PANTHER" id="PTHR31642:SF266">
    <property type="entry name" value="HXXXD-TYPE ACYL-TRANSFERASE FAMILY PROTEIN"/>
    <property type="match status" value="1"/>
</dbReference>
<name>A0A9K3IX62_HELAN</name>
<proteinExistence type="inferred from homology"/>
<evidence type="ECO:0000313" key="3">
    <source>
        <dbReference type="Proteomes" id="UP000215914"/>
    </source>
</evidence>
<accession>A0A9K3IX62</accession>
<dbReference type="Gene3D" id="3.30.559.10">
    <property type="entry name" value="Chloramphenicol acetyltransferase-like domain"/>
    <property type="match status" value="2"/>
</dbReference>
<protein>
    <submittedName>
        <fullName evidence="2">Alcohol O-acetyltransferase</fullName>
        <ecNumber evidence="2">2.3.1.84</ecNumber>
    </submittedName>
</protein>
<evidence type="ECO:0000313" key="2">
    <source>
        <dbReference type="EMBL" id="KAF5804864.1"/>
    </source>
</evidence>